<comment type="caution">
    <text evidence="1">The sequence shown here is derived from an EMBL/GenBank/DDBJ whole genome shotgun (WGS) entry which is preliminary data.</text>
</comment>
<protein>
    <submittedName>
        <fullName evidence="1">Uncharacterized protein</fullName>
    </submittedName>
</protein>
<proteinExistence type="predicted"/>
<dbReference type="Proteomes" id="UP001055811">
    <property type="component" value="Linkage Group LG01"/>
</dbReference>
<organism evidence="1 2">
    <name type="scientific">Cichorium intybus</name>
    <name type="common">Chicory</name>
    <dbReference type="NCBI Taxonomy" id="13427"/>
    <lineage>
        <taxon>Eukaryota</taxon>
        <taxon>Viridiplantae</taxon>
        <taxon>Streptophyta</taxon>
        <taxon>Embryophyta</taxon>
        <taxon>Tracheophyta</taxon>
        <taxon>Spermatophyta</taxon>
        <taxon>Magnoliopsida</taxon>
        <taxon>eudicotyledons</taxon>
        <taxon>Gunneridae</taxon>
        <taxon>Pentapetalae</taxon>
        <taxon>asterids</taxon>
        <taxon>campanulids</taxon>
        <taxon>Asterales</taxon>
        <taxon>Asteraceae</taxon>
        <taxon>Cichorioideae</taxon>
        <taxon>Cichorieae</taxon>
        <taxon>Cichoriinae</taxon>
        <taxon>Cichorium</taxon>
    </lineage>
</organism>
<accession>A0ACB9H8Z4</accession>
<gene>
    <name evidence="1" type="ORF">L2E82_06231</name>
</gene>
<keyword evidence="2" id="KW-1185">Reference proteome</keyword>
<evidence type="ECO:0000313" key="1">
    <source>
        <dbReference type="EMBL" id="KAI3792354.1"/>
    </source>
</evidence>
<name>A0ACB9H8Z4_CICIN</name>
<sequence length="146" mass="14734">MASSLLLTVVVALTVISVSVSTAQAQADCASKLVPCAQYLNATTKPPNSCCQPIKDAVANDLQCLCNLYENPSFLTSIGINVTQALGLPRLCGIPADINGCKNAQAPSGSTTKPPPGTPGDGNGVGKIGSSGVIGLLLISSCMVLF</sequence>
<reference evidence="1 2" key="2">
    <citation type="journal article" date="2022" name="Mol. Ecol. Resour.">
        <title>The genomes of chicory, endive, great burdock and yacon provide insights into Asteraceae paleo-polyploidization history and plant inulin production.</title>
        <authorList>
            <person name="Fan W."/>
            <person name="Wang S."/>
            <person name="Wang H."/>
            <person name="Wang A."/>
            <person name="Jiang F."/>
            <person name="Liu H."/>
            <person name="Zhao H."/>
            <person name="Xu D."/>
            <person name="Zhang Y."/>
        </authorList>
    </citation>
    <scope>NUCLEOTIDE SEQUENCE [LARGE SCALE GENOMIC DNA]</scope>
    <source>
        <strain evidence="2">cv. Punajuju</strain>
        <tissue evidence="1">Leaves</tissue>
    </source>
</reference>
<reference evidence="2" key="1">
    <citation type="journal article" date="2022" name="Mol. Ecol. Resour.">
        <title>The genomes of chicory, endive, great burdock and yacon provide insights into Asteraceae palaeo-polyploidization history and plant inulin production.</title>
        <authorList>
            <person name="Fan W."/>
            <person name="Wang S."/>
            <person name="Wang H."/>
            <person name="Wang A."/>
            <person name="Jiang F."/>
            <person name="Liu H."/>
            <person name="Zhao H."/>
            <person name="Xu D."/>
            <person name="Zhang Y."/>
        </authorList>
    </citation>
    <scope>NUCLEOTIDE SEQUENCE [LARGE SCALE GENOMIC DNA]</scope>
    <source>
        <strain evidence="2">cv. Punajuju</strain>
    </source>
</reference>
<dbReference type="EMBL" id="CM042009">
    <property type="protein sequence ID" value="KAI3792354.1"/>
    <property type="molecule type" value="Genomic_DNA"/>
</dbReference>
<evidence type="ECO:0000313" key="2">
    <source>
        <dbReference type="Proteomes" id="UP001055811"/>
    </source>
</evidence>